<accession>A0A2A9E8U8</accession>
<dbReference type="Gene3D" id="3.30.420.10">
    <property type="entry name" value="Ribonuclease H-like superfamily/Ribonuclease H"/>
    <property type="match status" value="1"/>
</dbReference>
<evidence type="ECO:0000256" key="4">
    <source>
        <dbReference type="ARBA" id="ARBA00023125"/>
    </source>
</evidence>
<dbReference type="InterPro" id="IPR051917">
    <property type="entry name" value="Transposase-Integrase"/>
</dbReference>
<keyword evidence="4" id="KW-0238">DNA-binding</keyword>
<organism evidence="8 9">
    <name type="scientific">Sanguibacter antarcticus</name>
    <dbReference type="NCBI Taxonomy" id="372484"/>
    <lineage>
        <taxon>Bacteria</taxon>
        <taxon>Bacillati</taxon>
        <taxon>Actinomycetota</taxon>
        <taxon>Actinomycetes</taxon>
        <taxon>Micrococcales</taxon>
        <taxon>Sanguibacteraceae</taxon>
        <taxon>Sanguibacter</taxon>
    </lineage>
</organism>
<dbReference type="Proteomes" id="UP000225548">
    <property type="component" value="Unassembled WGS sequence"/>
</dbReference>
<evidence type="ECO:0000313" key="8">
    <source>
        <dbReference type="EMBL" id="PFG35304.1"/>
    </source>
</evidence>
<dbReference type="SUPFAM" id="SSF53098">
    <property type="entry name" value="Ribonuclease H-like"/>
    <property type="match status" value="1"/>
</dbReference>
<dbReference type="InterPro" id="IPR025246">
    <property type="entry name" value="IS30-like_HTH"/>
</dbReference>
<evidence type="ECO:0000256" key="1">
    <source>
        <dbReference type="ARBA" id="ARBA00002190"/>
    </source>
</evidence>
<dbReference type="GO" id="GO:0005829">
    <property type="term" value="C:cytosol"/>
    <property type="evidence" value="ECO:0007669"/>
    <property type="project" value="TreeGrafter"/>
</dbReference>
<evidence type="ECO:0000256" key="3">
    <source>
        <dbReference type="ARBA" id="ARBA00022578"/>
    </source>
</evidence>
<evidence type="ECO:0000256" key="5">
    <source>
        <dbReference type="ARBA" id="ARBA00023172"/>
    </source>
</evidence>
<dbReference type="Pfam" id="PF13936">
    <property type="entry name" value="HTH_38"/>
    <property type="match status" value="1"/>
</dbReference>
<dbReference type="Pfam" id="PF00665">
    <property type="entry name" value="rve"/>
    <property type="match status" value="1"/>
</dbReference>
<comment type="similarity">
    <text evidence="2">Belongs to the transposase IS30 family.</text>
</comment>
<dbReference type="GO" id="GO:0015074">
    <property type="term" value="P:DNA integration"/>
    <property type="evidence" value="ECO:0007669"/>
    <property type="project" value="InterPro"/>
</dbReference>
<dbReference type="OrthoDB" id="9803231at2"/>
<dbReference type="PANTHER" id="PTHR10948:SF23">
    <property type="entry name" value="TRANSPOSASE INSI FOR INSERTION SEQUENCE ELEMENT IS30A-RELATED"/>
    <property type="match status" value="1"/>
</dbReference>
<keyword evidence="5" id="KW-0233">DNA recombination</keyword>
<dbReference type="GO" id="GO:0004803">
    <property type="term" value="F:transposase activity"/>
    <property type="evidence" value="ECO:0007669"/>
    <property type="project" value="InterPro"/>
</dbReference>
<dbReference type="AlphaFoldDB" id="A0A2A9E8U8"/>
<gene>
    <name evidence="7" type="ORF">ATL42_0211</name>
    <name evidence="8" type="ORF">ATL42_3249</name>
</gene>
<dbReference type="EMBL" id="PDJG01000001">
    <property type="protein sequence ID" value="PFG32384.1"/>
    <property type="molecule type" value="Genomic_DNA"/>
</dbReference>
<protein>
    <submittedName>
        <fullName evidence="8">IS30 family transposase</fullName>
    </submittedName>
</protein>
<dbReference type="InterPro" id="IPR001598">
    <property type="entry name" value="Transposase_IS30_CS"/>
</dbReference>
<dbReference type="PANTHER" id="PTHR10948">
    <property type="entry name" value="TRANSPOSASE"/>
    <property type="match status" value="1"/>
</dbReference>
<name>A0A2A9E8U8_9MICO</name>
<dbReference type="InterPro" id="IPR053392">
    <property type="entry name" value="Transposase_IS30-like"/>
</dbReference>
<dbReference type="PROSITE" id="PS01043">
    <property type="entry name" value="TRANSPOSASE_IS30"/>
    <property type="match status" value="1"/>
</dbReference>
<evidence type="ECO:0000259" key="6">
    <source>
        <dbReference type="PROSITE" id="PS50994"/>
    </source>
</evidence>
<keyword evidence="9" id="KW-1185">Reference proteome</keyword>
<sequence>MGRRMLTIADRVEISTGLKAGWSMRRIAAHIDRAPSVVCREIVRNSTKTLGYRLVTADCRAERNRRRPQVGKVAGDEVLRARVLADLKRSRTPRQIAGRLLLEAVGPTVARVSHSPAAGGATASHEAIYRFIYALPKGDLAKHAVMLRSKRIARRPRKPAGERTGPIVGMVPIDDRDATVADRRVPGHWEGDLVVGAFGRSAVATLVERTTRFVVILGLPQGKTSAPLADLLIEHANSLPAMMRKSLTWDQGSQMARHGALTLATTMPVYFAHPRSPWERGTNENTNGLIREYLPKGTVITDHQPYLDAIAEELNDRPRAALGFYTPREKFEELLNATIASTP</sequence>
<dbReference type="PROSITE" id="PS50994">
    <property type="entry name" value="INTEGRASE"/>
    <property type="match status" value="1"/>
</dbReference>
<dbReference type="NCBIfam" id="NF033563">
    <property type="entry name" value="transpos_IS30"/>
    <property type="match status" value="1"/>
</dbReference>
<evidence type="ECO:0000313" key="9">
    <source>
        <dbReference type="Proteomes" id="UP000225548"/>
    </source>
</evidence>
<dbReference type="GO" id="GO:0006313">
    <property type="term" value="P:DNA transposition"/>
    <property type="evidence" value="ECO:0007669"/>
    <property type="project" value="InterPro"/>
</dbReference>
<dbReference type="GO" id="GO:0003677">
    <property type="term" value="F:DNA binding"/>
    <property type="evidence" value="ECO:0007669"/>
    <property type="project" value="UniProtKB-KW"/>
</dbReference>
<keyword evidence="3" id="KW-0815">Transposition</keyword>
<dbReference type="EMBL" id="PDJG01000001">
    <property type="protein sequence ID" value="PFG35304.1"/>
    <property type="molecule type" value="Genomic_DNA"/>
</dbReference>
<dbReference type="InterPro" id="IPR036397">
    <property type="entry name" value="RNaseH_sf"/>
</dbReference>
<proteinExistence type="inferred from homology"/>
<feature type="domain" description="Integrase catalytic" evidence="6">
    <location>
        <begin position="182"/>
        <end position="343"/>
    </location>
</feature>
<reference evidence="8 9" key="1">
    <citation type="submission" date="2017-10" db="EMBL/GenBank/DDBJ databases">
        <title>Sequencing the genomes of 1000 actinobacteria strains.</title>
        <authorList>
            <person name="Klenk H.-P."/>
        </authorList>
    </citation>
    <scope>NUCLEOTIDE SEQUENCE [LARGE SCALE GENOMIC DNA]</scope>
    <source>
        <strain evidence="8 9">DSM 18966</strain>
    </source>
</reference>
<comment type="caution">
    <text evidence="8">The sequence shown here is derived from an EMBL/GenBank/DDBJ whole genome shotgun (WGS) entry which is preliminary data.</text>
</comment>
<comment type="function">
    <text evidence="1">Required for the transposition of the insertion element.</text>
</comment>
<dbReference type="InterPro" id="IPR012337">
    <property type="entry name" value="RNaseH-like_sf"/>
</dbReference>
<evidence type="ECO:0000313" key="7">
    <source>
        <dbReference type="EMBL" id="PFG32384.1"/>
    </source>
</evidence>
<evidence type="ECO:0000256" key="2">
    <source>
        <dbReference type="ARBA" id="ARBA00006363"/>
    </source>
</evidence>
<dbReference type="InterPro" id="IPR001584">
    <property type="entry name" value="Integrase_cat-core"/>
</dbReference>